<keyword evidence="3" id="KW-1185">Reference proteome</keyword>
<name>A0AAE0A5E2_9ROSI</name>
<evidence type="ECO:0000313" key="3">
    <source>
        <dbReference type="Proteomes" id="UP001281410"/>
    </source>
</evidence>
<reference evidence="2" key="1">
    <citation type="journal article" date="2023" name="Plant J.">
        <title>Genome sequences and population genomics provide insights into the demographic history, inbreeding, and mutation load of two 'living fossil' tree species of Dipteronia.</title>
        <authorList>
            <person name="Feng Y."/>
            <person name="Comes H.P."/>
            <person name="Chen J."/>
            <person name="Zhu S."/>
            <person name="Lu R."/>
            <person name="Zhang X."/>
            <person name="Li P."/>
            <person name="Qiu J."/>
            <person name="Olsen K.M."/>
            <person name="Qiu Y."/>
        </authorList>
    </citation>
    <scope>NUCLEOTIDE SEQUENCE</scope>
    <source>
        <strain evidence="2">NBL</strain>
    </source>
</reference>
<dbReference type="InterPro" id="IPR005162">
    <property type="entry name" value="Retrotrans_gag_dom"/>
</dbReference>
<dbReference type="PANTHER" id="PTHR33223:SF10">
    <property type="entry name" value="AMINOTRANSFERASE-LIKE PLANT MOBILE DOMAIN-CONTAINING PROTEIN"/>
    <property type="match status" value="1"/>
</dbReference>
<protein>
    <recommendedName>
        <fullName evidence="1">Retrotransposon gag domain-containing protein</fullName>
    </recommendedName>
</protein>
<evidence type="ECO:0000259" key="1">
    <source>
        <dbReference type="Pfam" id="PF03732"/>
    </source>
</evidence>
<organism evidence="2 3">
    <name type="scientific">Dipteronia sinensis</name>
    <dbReference type="NCBI Taxonomy" id="43782"/>
    <lineage>
        <taxon>Eukaryota</taxon>
        <taxon>Viridiplantae</taxon>
        <taxon>Streptophyta</taxon>
        <taxon>Embryophyta</taxon>
        <taxon>Tracheophyta</taxon>
        <taxon>Spermatophyta</taxon>
        <taxon>Magnoliopsida</taxon>
        <taxon>eudicotyledons</taxon>
        <taxon>Gunneridae</taxon>
        <taxon>Pentapetalae</taxon>
        <taxon>rosids</taxon>
        <taxon>malvids</taxon>
        <taxon>Sapindales</taxon>
        <taxon>Sapindaceae</taxon>
        <taxon>Hippocastanoideae</taxon>
        <taxon>Acereae</taxon>
        <taxon>Dipteronia</taxon>
    </lineage>
</organism>
<dbReference type="AlphaFoldDB" id="A0AAE0A5E2"/>
<dbReference type="EMBL" id="JANJYJ010000006">
    <property type="protein sequence ID" value="KAK3204305.1"/>
    <property type="molecule type" value="Genomic_DNA"/>
</dbReference>
<dbReference type="Proteomes" id="UP001281410">
    <property type="component" value="Unassembled WGS sequence"/>
</dbReference>
<comment type="caution">
    <text evidence="2">The sequence shown here is derived from an EMBL/GenBank/DDBJ whole genome shotgun (WGS) entry which is preliminary data.</text>
</comment>
<dbReference type="PANTHER" id="PTHR33223">
    <property type="entry name" value="CCHC-TYPE DOMAIN-CONTAINING PROTEIN"/>
    <property type="match status" value="1"/>
</dbReference>
<accession>A0AAE0A5E2</accession>
<sequence length="93" mass="10559">MCAIFPQTIGDQGSRWFSGLAEGSIRNSKELIHAFTKQFMGNIQMRKSISFISTLKQRKNEKLKNFLSRFSQEVSEVQDPNDDAVVSVFVNSL</sequence>
<dbReference type="Pfam" id="PF03732">
    <property type="entry name" value="Retrotrans_gag"/>
    <property type="match status" value="1"/>
</dbReference>
<proteinExistence type="predicted"/>
<feature type="domain" description="Retrotransposon gag" evidence="1">
    <location>
        <begin position="4"/>
        <end position="92"/>
    </location>
</feature>
<gene>
    <name evidence="2" type="ORF">Dsin_018351</name>
</gene>
<evidence type="ECO:0000313" key="2">
    <source>
        <dbReference type="EMBL" id="KAK3204305.1"/>
    </source>
</evidence>